<gene>
    <name evidence="2" type="ORF">SE17_41565</name>
</gene>
<dbReference type="Proteomes" id="UP000050509">
    <property type="component" value="Unassembled WGS sequence"/>
</dbReference>
<feature type="non-terminal residue" evidence="2">
    <location>
        <position position="85"/>
    </location>
</feature>
<sequence>MTRSEAARVAALARWGKYTPPARGSVINPRTVTGSSRGDGGRLPIRPEQAALRQRLPRPGRDTPAGGQRVQRVQVDAELLAHRHA</sequence>
<dbReference type="EMBL" id="LJCR01003238">
    <property type="protein sequence ID" value="KPV47786.1"/>
    <property type="molecule type" value="Genomic_DNA"/>
</dbReference>
<evidence type="ECO:0000313" key="2">
    <source>
        <dbReference type="EMBL" id="KPV47786.1"/>
    </source>
</evidence>
<protein>
    <submittedName>
        <fullName evidence="2">Uncharacterized protein</fullName>
    </submittedName>
</protein>
<proteinExistence type="predicted"/>
<reference evidence="2 3" key="1">
    <citation type="submission" date="2015-09" db="EMBL/GenBank/DDBJ databases">
        <title>Draft genome sequence of Kouleothrix aurantiaca JCM 19913.</title>
        <authorList>
            <person name="Hemp J."/>
        </authorList>
    </citation>
    <scope>NUCLEOTIDE SEQUENCE [LARGE SCALE GENOMIC DNA]</scope>
    <source>
        <strain evidence="2 3">COM-B</strain>
    </source>
</reference>
<comment type="caution">
    <text evidence="2">The sequence shown here is derived from an EMBL/GenBank/DDBJ whole genome shotgun (WGS) entry which is preliminary data.</text>
</comment>
<organism evidence="2 3">
    <name type="scientific">Kouleothrix aurantiaca</name>
    <dbReference type="NCBI Taxonomy" id="186479"/>
    <lineage>
        <taxon>Bacteria</taxon>
        <taxon>Bacillati</taxon>
        <taxon>Chloroflexota</taxon>
        <taxon>Chloroflexia</taxon>
        <taxon>Chloroflexales</taxon>
        <taxon>Roseiflexineae</taxon>
        <taxon>Roseiflexaceae</taxon>
        <taxon>Kouleothrix</taxon>
    </lineage>
</organism>
<name>A0A0P9D4V3_9CHLR</name>
<evidence type="ECO:0000256" key="1">
    <source>
        <dbReference type="SAM" id="MobiDB-lite"/>
    </source>
</evidence>
<evidence type="ECO:0000313" key="3">
    <source>
        <dbReference type="Proteomes" id="UP000050509"/>
    </source>
</evidence>
<keyword evidence="3" id="KW-1185">Reference proteome</keyword>
<feature type="region of interest" description="Disordered" evidence="1">
    <location>
        <begin position="19"/>
        <end position="70"/>
    </location>
</feature>
<accession>A0A0P9D4V3</accession>
<dbReference type="AlphaFoldDB" id="A0A0P9D4V3"/>